<name>A0A0R1XZ72_9LACO</name>
<dbReference type="PANTHER" id="PTHR34294:SF1">
    <property type="entry name" value="TRANSCRIPTIONAL REGULATOR LSRR"/>
    <property type="match status" value="1"/>
</dbReference>
<evidence type="ECO:0000256" key="4">
    <source>
        <dbReference type="ARBA" id="ARBA00023163"/>
    </source>
</evidence>
<dbReference type="SUPFAM" id="SSF100950">
    <property type="entry name" value="NagB/RpiA/CoA transferase-like"/>
    <property type="match status" value="1"/>
</dbReference>
<dbReference type="AlphaFoldDB" id="A0A0R1XZ72"/>
<keyword evidence="3" id="KW-0238">DNA-binding</keyword>
<keyword evidence="2" id="KW-0805">Transcription regulation</keyword>
<dbReference type="GO" id="GO:0003677">
    <property type="term" value="F:DNA binding"/>
    <property type="evidence" value="ECO:0007669"/>
    <property type="project" value="UniProtKB-KW"/>
</dbReference>
<feature type="domain" description="Sugar-binding" evidence="5">
    <location>
        <begin position="51"/>
        <end position="302"/>
    </location>
</feature>
<organism evidence="6 7">
    <name type="scientific">Agrilactobacillus composti DSM 18527 = JCM 14202</name>
    <dbReference type="NCBI Taxonomy" id="1423734"/>
    <lineage>
        <taxon>Bacteria</taxon>
        <taxon>Bacillati</taxon>
        <taxon>Bacillota</taxon>
        <taxon>Bacilli</taxon>
        <taxon>Lactobacillales</taxon>
        <taxon>Lactobacillaceae</taxon>
        <taxon>Agrilactobacillus</taxon>
    </lineage>
</organism>
<comment type="caution">
    <text evidence="6">The sequence shown here is derived from an EMBL/GenBank/DDBJ whole genome shotgun (WGS) entry which is preliminary data.</text>
</comment>
<dbReference type="InterPro" id="IPR051054">
    <property type="entry name" value="SorC_transcr_regulators"/>
</dbReference>
<keyword evidence="7" id="KW-1185">Reference proteome</keyword>
<dbReference type="STRING" id="1423734.FC83_GL001013"/>
<keyword evidence="4" id="KW-0804">Transcription</keyword>
<gene>
    <name evidence="6" type="ORF">FC83_GL001013</name>
</gene>
<evidence type="ECO:0000256" key="2">
    <source>
        <dbReference type="ARBA" id="ARBA00023015"/>
    </source>
</evidence>
<dbReference type="InterPro" id="IPR037171">
    <property type="entry name" value="NagB/RpiA_transferase-like"/>
</dbReference>
<evidence type="ECO:0000256" key="3">
    <source>
        <dbReference type="ARBA" id="ARBA00023125"/>
    </source>
</evidence>
<reference evidence="6 7" key="1">
    <citation type="journal article" date="2015" name="Genome Announc.">
        <title>Expanding the biotechnology potential of lactobacilli through comparative genomics of 213 strains and associated genera.</title>
        <authorList>
            <person name="Sun Z."/>
            <person name="Harris H.M."/>
            <person name="McCann A."/>
            <person name="Guo C."/>
            <person name="Argimon S."/>
            <person name="Zhang W."/>
            <person name="Yang X."/>
            <person name="Jeffery I.B."/>
            <person name="Cooney J.C."/>
            <person name="Kagawa T.F."/>
            <person name="Liu W."/>
            <person name="Song Y."/>
            <person name="Salvetti E."/>
            <person name="Wrobel A."/>
            <person name="Rasinkangas P."/>
            <person name="Parkhill J."/>
            <person name="Rea M.C."/>
            <person name="O'Sullivan O."/>
            <person name="Ritari J."/>
            <person name="Douillard F.P."/>
            <person name="Paul Ross R."/>
            <person name="Yang R."/>
            <person name="Briner A.E."/>
            <person name="Felis G.E."/>
            <person name="de Vos W.M."/>
            <person name="Barrangou R."/>
            <person name="Klaenhammer T.R."/>
            <person name="Caufield P.W."/>
            <person name="Cui Y."/>
            <person name="Zhang H."/>
            <person name="O'Toole P.W."/>
        </authorList>
    </citation>
    <scope>NUCLEOTIDE SEQUENCE [LARGE SCALE GENOMIC DNA]</scope>
    <source>
        <strain evidence="6 7">DSM 18527</strain>
    </source>
</reference>
<dbReference type="EMBL" id="AZGA01000015">
    <property type="protein sequence ID" value="KRM35488.1"/>
    <property type="molecule type" value="Genomic_DNA"/>
</dbReference>
<dbReference type="PATRIC" id="fig|1423734.3.peg.1027"/>
<sequence length="312" mass="34551">MVKISDMYYIQGLTQKEISERAHIHRTEISRILKDARAMGIVNISINTETETAKELEDYLIRKFGLKKAVVVPNSKRDDNDLNALSIYASLFISKLVKSGEHIGLGWGSTLFSVINAMDNDDKKDDVTVLPIVGGPMGKLIANYHVNHLAHVLADKFNGTGLTLDTPAFVSNEELKKELIENPNIREIIQLWRQLDIAIFGIGSALITDAPEWQAFYKNTNFKSYFSGNMVGDILSHPYDIHGAMAPGIQNNLIAMPLEQLKTVPYAIGIAYGTEKVDAILGALRGGWLNCLITTENTAHELEKATGNHSQM</sequence>
<dbReference type="InterPro" id="IPR001387">
    <property type="entry name" value="Cro/C1-type_HTH"/>
</dbReference>
<comment type="similarity">
    <text evidence="1">Belongs to the SorC transcriptional regulatory family.</text>
</comment>
<accession>A0A0R1XZ72</accession>
<dbReference type="Gene3D" id="3.40.50.1360">
    <property type="match status" value="1"/>
</dbReference>
<dbReference type="Pfam" id="PF04198">
    <property type="entry name" value="Sugar-bind"/>
    <property type="match status" value="1"/>
</dbReference>
<evidence type="ECO:0000313" key="7">
    <source>
        <dbReference type="Proteomes" id="UP000051236"/>
    </source>
</evidence>
<evidence type="ECO:0000313" key="6">
    <source>
        <dbReference type="EMBL" id="KRM35488.1"/>
    </source>
</evidence>
<dbReference type="Gene3D" id="1.10.10.60">
    <property type="entry name" value="Homeodomain-like"/>
    <property type="match status" value="1"/>
</dbReference>
<evidence type="ECO:0000259" key="5">
    <source>
        <dbReference type="Pfam" id="PF04198"/>
    </source>
</evidence>
<dbReference type="PANTHER" id="PTHR34294">
    <property type="entry name" value="TRANSCRIPTIONAL REGULATOR-RELATED"/>
    <property type="match status" value="1"/>
</dbReference>
<dbReference type="Proteomes" id="UP000051236">
    <property type="component" value="Unassembled WGS sequence"/>
</dbReference>
<proteinExistence type="inferred from homology"/>
<dbReference type="GO" id="GO:0030246">
    <property type="term" value="F:carbohydrate binding"/>
    <property type="evidence" value="ECO:0007669"/>
    <property type="project" value="InterPro"/>
</dbReference>
<dbReference type="eggNOG" id="COG2390">
    <property type="taxonomic scope" value="Bacteria"/>
</dbReference>
<dbReference type="InterPro" id="IPR007324">
    <property type="entry name" value="Sugar-bd_dom_put"/>
</dbReference>
<dbReference type="CDD" id="cd00093">
    <property type="entry name" value="HTH_XRE"/>
    <property type="match status" value="1"/>
</dbReference>
<evidence type="ECO:0000256" key="1">
    <source>
        <dbReference type="ARBA" id="ARBA00010466"/>
    </source>
</evidence>
<protein>
    <submittedName>
        <fullName evidence="6">Deor</fullName>
    </submittedName>
</protein>